<comment type="caution">
    <text evidence="1">The sequence shown here is derived from an EMBL/GenBank/DDBJ whole genome shotgun (WGS) entry which is preliminary data.</text>
</comment>
<reference evidence="2" key="2">
    <citation type="submission" date="2021-03" db="EMBL/GenBank/DDBJ databases">
        <authorList>
            <person name="Jaffe A."/>
        </authorList>
    </citation>
    <scope>NUCLEOTIDE SEQUENCE</scope>
    <source>
        <strain evidence="2">RIFCSPHIGHO2_01_FULL_GW2011_AR10_43_9</strain>
    </source>
</reference>
<evidence type="ECO:0000313" key="1">
    <source>
        <dbReference type="EMBL" id="HIH07932.1"/>
    </source>
</evidence>
<gene>
    <name evidence="1" type="ORF">HA237_01030</name>
    <name evidence="2" type="ORF">J4224_00010</name>
</gene>
<proteinExistence type="predicted"/>
<dbReference type="EMBL" id="JAGVWF010000001">
    <property type="protein sequence ID" value="MBS3058795.1"/>
    <property type="molecule type" value="Genomic_DNA"/>
</dbReference>
<dbReference type="AlphaFoldDB" id="A0A7J4IR83"/>
<dbReference type="EMBL" id="DUFG01000006">
    <property type="protein sequence ID" value="HIH07932.1"/>
    <property type="molecule type" value="Genomic_DNA"/>
</dbReference>
<reference evidence="2" key="3">
    <citation type="submission" date="2021-05" db="EMBL/GenBank/DDBJ databases">
        <title>Protein family content uncovers lineage relationships and bacterial pathway maintenance mechanisms in DPANN archaea.</title>
        <authorList>
            <person name="Castelle C.J."/>
            <person name="Meheust R."/>
            <person name="Jaffe A.L."/>
            <person name="Seitz K."/>
            <person name="Gong X."/>
            <person name="Baker B.J."/>
            <person name="Banfield J.F."/>
        </authorList>
    </citation>
    <scope>NUCLEOTIDE SEQUENCE</scope>
    <source>
        <strain evidence="2">RIFCSPHIGHO2_01_FULL_GW2011_AR10_43_9</strain>
    </source>
</reference>
<accession>A0A7J4IR83</accession>
<organism evidence="1 3">
    <name type="scientific">Candidatus Iainarchaeum sp</name>
    <dbReference type="NCBI Taxonomy" id="3101447"/>
    <lineage>
        <taxon>Archaea</taxon>
        <taxon>Candidatus Iainarchaeota</taxon>
        <taxon>Candidatus Iainarchaeia</taxon>
        <taxon>Candidatus Iainarchaeales</taxon>
        <taxon>Candidatus Iainarchaeaceae</taxon>
        <taxon>Candidatus Iainarchaeum</taxon>
    </lineage>
</organism>
<dbReference type="Proteomes" id="UP000683213">
    <property type="component" value="Unassembled WGS sequence"/>
</dbReference>
<dbReference type="Proteomes" id="UP000577419">
    <property type="component" value="Unassembled WGS sequence"/>
</dbReference>
<evidence type="ECO:0000313" key="2">
    <source>
        <dbReference type="EMBL" id="MBS3058795.1"/>
    </source>
</evidence>
<name>A0A7J4IR83_9ARCH</name>
<protein>
    <submittedName>
        <fullName evidence="1">Uncharacterized protein</fullName>
    </submittedName>
</protein>
<evidence type="ECO:0000313" key="3">
    <source>
        <dbReference type="Proteomes" id="UP000577419"/>
    </source>
</evidence>
<reference evidence="3" key="1">
    <citation type="journal article" date="2020" name="bioRxiv">
        <title>A rank-normalized archaeal taxonomy based on genome phylogeny resolves widespread incomplete and uneven classifications.</title>
        <authorList>
            <person name="Rinke C."/>
            <person name="Chuvochina M."/>
            <person name="Mussig A.J."/>
            <person name="Chaumeil P.-A."/>
            <person name="Waite D.W."/>
            <person name="Whitman W.B."/>
            <person name="Parks D.H."/>
            <person name="Hugenholtz P."/>
        </authorList>
    </citation>
    <scope>NUCLEOTIDE SEQUENCE [LARGE SCALE GENOMIC DNA]</scope>
</reference>
<sequence length="194" mass="21642">MDRYILIIAGVAIVTAVTLIAAFGSTLSSGTFDAKTAFVSLITADNLDEAEKTYFDESGKLKQEYLQEINKNTDKVPEMLFDLFGSDRINIHVIRASGEEKQYSAITKNRKLVDFRKGLLEDAEIRVEVKEELIEKIFQSQRPVEAFLNAFESGEIKYEGITQAGKIKETTVNVTTSVMSIAQKVYSFFAGIFG</sequence>